<comment type="subcellular location">
    <subcellularLocation>
        <location evidence="1">Membrane</location>
    </subcellularLocation>
</comment>
<dbReference type="SMART" id="SM00283">
    <property type="entry name" value="MA"/>
    <property type="match status" value="1"/>
</dbReference>
<dbReference type="AlphaFoldDB" id="A0A6J4ZSW9"/>
<evidence type="ECO:0000313" key="9">
    <source>
        <dbReference type="Proteomes" id="UP000507979"/>
    </source>
</evidence>
<evidence type="ECO:0000256" key="5">
    <source>
        <dbReference type="SAM" id="Phobius"/>
    </source>
</evidence>
<dbReference type="Pfam" id="PF12729">
    <property type="entry name" value="4HB_MCP_1"/>
    <property type="match status" value="1"/>
</dbReference>
<dbReference type="FunFam" id="1.10.287.950:FF:000001">
    <property type="entry name" value="Methyl-accepting chemotaxis sensory transducer"/>
    <property type="match status" value="1"/>
</dbReference>
<gene>
    <name evidence="8" type="ORF">LMG26845_02139</name>
</gene>
<keyword evidence="2" id="KW-0488">Methylation</keyword>
<feature type="transmembrane region" description="Helical" evidence="5">
    <location>
        <begin position="196"/>
        <end position="215"/>
    </location>
</feature>
<dbReference type="InterPro" id="IPR051310">
    <property type="entry name" value="MCP_chemotaxis"/>
</dbReference>
<name>A0A6J4ZSW9_9BURK</name>
<keyword evidence="5" id="KW-0812">Transmembrane</keyword>
<accession>A0A6J4ZSW9</accession>
<sequence>MFRLFSGLRIRARLSAAFLLVAVLGGAIGAFGVWGMAHINAMNSELYDVELRGLSEMREANIQLVYAGRARNSYLAASTERERQAVRKQFDDAVQALDRLRERADGYYHTPRGRQLLSRFKQLEDAWKRDAEAFFSAASALPPIQKDPRAAEIEQHVIASSEKLDALLSELAANKEEVTAESVAQASGLYQRVSDFMIALSIAGVVLGLLLGWLMTRGIVRPLGQAVDAARRVAAGDLTGDIRVATRDETGDLMAALQAMNHNLAGIVRDVRDGCEGIASASSEIAQGNADLSQRTEEQAASLEETAASMEQLTGTVQLNASHAGQAEQLVTQASAVAVRGGNEVDGVVRTMEAISDSSRRIADITNVIDGIAFQTNILALNAAVEAARAGEQGRGFAVVAGEVRTLAQRSAVAAKEINALINESASRVEDGARQADAAGRTMREVVASVGQAVTLVREIAGASAEQSTGIGQVNQAVAQMDGVTQQNAALVEQAAAAAASLREQAGRLTQLVRRFQVDATVGARVLAVRPLPALPAAK</sequence>
<dbReference type="Pfam" id="PF00015">
    <property type="entry name" value="MCPsignal"/>
    <property type="match status" value="1"/>
</dbReference>
<dbReference type="InterPro" id="IPR003660">
    <property type="entry name" value="HAMP_dom"/>
</dbReference>
<dbReference type="PANTHER" id="PTHR43531">
    <property type="entry name" value="PROTEIN ICFG"/>
    <property type="match status" value="1"/>
</dbReference>
<evidence type="ECO:0000256" key="3">
    <source>
        <dbReference type="ARBA" id="ARBA00029447"/>
    </source>
</evidence>
<dbReference type="InterPro" id="IPR004089">
    <property type="entry name" value="MCPsignal_dom"/>
</dbReference>
<organism evidence="8 9">
    <name type="scientific">Achromobacter insuavis</name>
    <dbReference type="NCBI Taxonomy" id="1287735"/>
    <lineage>
        <taxon>Bacteria</taxon>
        <taxon>Pseudomonadati</taxon>
        <taxon>Pseudomonadota</taxon>
        <taxon>Betaproteobacteria</taxon>
        <taxon>Burkholderiales</taxon>
        <taxon>Alcaligenaceae</taxon>
        <taxon>Achromobacter</taxon>
    </lineage>
</organism>
<keyword evidence="5" id="KW-1133">Transmembrane helix</keyword>
<dbReference type="GO" id="GO:0004888">
    <property type="term" value="F:transmembrane signaling receptor activity"/>
    <property type="evidence" value="ECO:0007669"/>
    <property type="project" value="InterPro"/>
</dbReference>
<feature type="domain" description="Methyl-accepting transducer" evidence="6">
    <location>
        <begin position="274"/>
        <end position="503"/>
    </location>
</feature>
<protein>
    <recommendedName>
        <fullName evidence="10">Methyl-accepting chemotaxis protein III</fullName>
    </recommendedName>
</protein>
<comment type="similarity">
    <text evidence="3">Belongs to the methyl-accepting chemotaxis (MCP) protein family.</text>
</comment>
<dbReference type="PROSITE" id="PS50111">
    <property type="entry name" value="CHEMOTAXIS_TRANSDUC_2"/>
    <property type="match status" value="1"/>
</dbReference>
<evidence type="ECO:0000259" key="6">
    <source>
        <dbReference type="PROSITE" id="PS50111"/>
    </source>
</evidence>
<evidence type="ECO:0008006" key="10">
    <source>
        <dbReference type="Google" id="ProtNLM"/>
    </source>
</evidence>
<dbReference type="GO" id="GO:0005886">
    <property type="term" value="C:plasma membrane"/>
    <property type="evidence" value="ECO:0007669"/>
    <property type="project" value="TreeGrafter"/>
</dbReference>
<keyword evidence="9" id="KW-1185">Reference proteome</keyword>
<dbReference type="PRINTS" id="PR00260">
    <property type="entry name" value="CHEMTRNSDUCR"/>
</dbReference>
<proteinExistence type="inferred from homology"/>
<evidence type="ECO:0000256" key="2">
    <source>
        <dbReference type="ARBA" id="ARBA00022481"/>
    </source>
</evidence>
<dbReference type="SMART" id="SM00304">
    <property type="entry name" value="HAMP"/>
    <property type="match status" value="1"/>
</dbReference>
<dbReference type="Gene3D" id="1.10.287.950">
    <property type="entry name" value="Methyl-accepting chemotaxis protein"/>
    <property type="match status" value="1"/>
</dbReference>
<dbReference type="PROSITE" id="PS50885">
    <property type="entry name" value="HAMP"/>
    <property type="match status" value="1"/>
</dbReference>
<evidence type="ECO:0000313" key="8">
    <source>
        <dbReference type="EMBL" id="CAB3642105.1"/>
    </source>
</evidence>
<dbReference type="SUPFAM" id="SSF58104">
    <property type="entry name" value="Methyl-accepting chemotaxis protein (MCP) signaling domain"/>
    <property type="match status" value="1"/>
</dbReference>
<dbReference type="Pfam" id="PF00672">
    <property type="entry name" value="HAMP"/>
    <property type="match status" value="1"/>
</dbReference>
<dbReference type="PANTHER" id="PTHR43531:SF14">
    <property type="entry name" value="METHYL-ACCEPTING CHEMOTAXIS PROTEIN I-RELATED"/>
    <property type="match status" value="1"/>
</dbReference>
<dbReference type="CDD" id="cd11386">
    <property type="entry name" value="MCP_signal"/>
    <property type="match status" value="1"/>
</dbReference>
<dbReference type="RefSeq" id="WP_054431575.1">
    <property type="nucleotide sequence ID" value="NZ_CADIJR010000015.1"/>
</dbReference>
<keyword evidence="4" id="KW-0807">Transducer</keyword>
<keyword evidence="5" id="KW-0472">Membrane</keyword>
<dbReference type="Proteomes" id="UP000507979">
    <property type="component" value="Unassembled WGS sequence"/>
</dbReference>
<dbReference type="GO" id="GO:0006935">
    <property type="term" value="P:chemotaxis"/>
    <property type="evidence" value="ECO:0007669"/>
    <property type="project" value="InterPro"/>
</dbReference>
<dbReference type="EMBL" id="CADIJR010000015">
    <property type="protein sequence ID" value="CAB3642105.1"/>
    <property type="molecule type" value="Genomic_DNA"/>
</dbReference>
<dbReference type="GO" id="GO:0007165">
    <property type="term" value="P:signal transduction"/>
    <property type="evidence" value="ECO:0007669"/>
    <property type="project" value="UniProtKB-KW"/>
</dbReference>
<evidence type="ECO:0000256" key="4">
    <source>
        <dbReference type="PROSITE-ProRule" id="PRU00284"/>
    </source>
</evidence>
<dbReference type="GeneID" id="92897993"/>
<evidence type="ECO:0000259" key="7">
    <source>
        <dbReference type="PROSITE" id="PS50885"/>
    </source>
</evidence>
<feature type="domain" description="HAMP" evidence="7">
    <location>
        <begin position="217"/>
        <end position="269"/>
    </location>
</feature>
<dbReference type="InterPro" id="IPR024478">
    <property type="entry name" value="HlyB_4HB_MCP"/>
</dbReference>
<evidence type="ECO:0000256" key="1">
    <source>
        <dbReference type="ARBA" id="ARBA00004370"/>
    </source>
</evidence>
<reference evidence="8 9" key="1">
    <citation type="submission" date="2020-04" db="EMBL/GenBank/DDBJ databases">
        <authorList>
            <person name="De Canck E."/>
        </authorList>
    </citation>
    <scope>NUCLEOTIDE SEQUENCE [LARGE SCALE GENOMIC DNA]</scope>
    <source>
        <strain evidence="8 9">LMG 26845</strain>
    </source>
</reference>
<dbReference type="InterPro" id="IPR004090">
    <property type="entry name" value="Chemotax_Me-accpt_rcpt"/>
</dbReference>